<evidence type="ECO:0000256" key="5">
    <source>
        <dbReference type="ARBA" id="ARBA00022801"/>
    </source>
</evidence>
<dbReference type="EMBL" id="QJKH01000005">
    <property type="protein sequence ID" value="PXX79618.1"/>
    <property type="molecule type" value="Genomic_DNA"/>
</dbReference>
<feature type="binding site" evidence="6">
    <location>
        <position position="274"/>
    </location>
    <ligand>
        <name>a divalent metal cation</name>
        <dbReference type="ChEBI" id="CHEBI:60240"/>
        <label>1</label>
    </ligand>
</feature>
<evidence type="ECO:0000313" key="12">
    <source>
        <dbReference type="Proteomes" id="UP001276902"/>
    </source>
</evidence>
<dbReference type="InterPro" id="IPR001714">
    <property type="entry name" value="Pept_M24_MAP"/>
</dbReference>
<evidence type="ECO:0000259" key="8">
    <source>
        <dbReference type="Pfam" id="PF00557"/>
    </source>
</evidence>
<dbReference type="InterPro" id="IPR002467">
    <property type="entry name" value="Pept_M24A_MAP1"/>
</dbReference>
<dbReference type="InterPro" id="IPR000994">
    <property type="entry name" value="Pept_M24"/>
</dbReference>
<dbReference type="PANTHER" id="PTHR43330:SF8">
    <property type="entry name" value="METHIONINE AMINOPEPTIDASE 1D, MITOCHONDRIAL"/>
    <property type="match status" value="1"/>
</dbReference>
<comment type="function">
    <text evidence="1 6">Removes the N-terminal methionine from nascent proteins. The N-terminal methionine is often cleaved when the second residue in the primary sequence is small and uncharged (Met-Ala-, Cys, Gly, Pro, Ser, Thr, or Val). Requires deformylation of the N(alpha)-formylated initiator methionine before it can be hydrolyzed.</text>
</comment>
<gene>
    <name evidence="6 9" type="primary">map</name>
    <name evidence="10" type="ORF">DES51_10590</name>
    <name evidence="9" type="ORF">MQE39_15280</name>
</gene>
<feature type="binding site" evidence="6">
    <location>
        <position position="209"/>
    </location>
    <ligand>
        <name>a divalent metal cation</name>
        <dbReference type="ChEBI" id="CHEBI:60240"/>
        <label>2</label>
        <note>catalytic</note>
    </ligand>
</feature>
<comment type="catalytic activity">
    <reaction evidence="6 7">
        <text>Release of N-terminal amino acids, preferentially methionine, from peptides and arylamides.</text>
        <dbReference type="EC" id="3.4.11.18"/>
    </reaction>
</comment>
<feature type="binding site" evidence="6">
    <location>
        <position position="242"/>
    </location>
    <ligand>
        <name>a divalent metal cation</name>
        <dbReference type="ChEBI" id="CHEBI:60240"/>
        <label>2</label>
        <note>catalytic</note>
    </ligand>
</feature>
<dbReference type="OrthoDB" id="9802055at2"/>
<dbReference type="PRINTS" id="PR00599">
    <property type="entry name" value="MAPEPTIDASE"/>
</dbReference>
<keyword evidence="5 6" id="KW-0378">Hydrolase</keyword>
<feature type="binding site" evidence="6">
    <location>
        <position position="117"/>
    </location>
    <ligand>
        <name>substrate</name>
    </ligand>
</feature>
<dbReference type="SUPFAM" id="SSF55920">
    <property type="entry name" value="Creatinase/aminopeptidase"/>
    <property type="match status" value="1"/>
</dbReference>
<feature type="binding site" evidence="6">
    <location>
        <position position="146"/>
    </location>
    <ligand>
        <name>a divalent metal cation</name>
        <dbReference type="ChEBI" id="CHEBI:60240"/>
        <label>2</label>
        <note>catalytic</note>
    </ligand>
</feature>
<dbReference type="EMBL" id="JALDAW010000023">
    <property type="protein sequence ID" value="MDY5169482.1"/>
    <property type="molecule type" value="Genomic_DNA"/>
</dbReference>
<dbReference type="SUPFAM" id="SSF103642">
    <property type="entry name" value="Sec-C motif"/>
    <property type="match status" value="1"/>
</dbReference>
<comment type="cofactor">
    <cofactor evidence="6">
        <name>Co(2+)</name>
        <dbReference type="ChEBI" id="CHEBI:48828"/>
    </cofactor>
    <cofactor evidence="6">
        <name>Zn(2+)</name>
        <dbReference type="ChEBI" id="CHEBI:29105"/>
    </cofactor>
    <cofactor evidence="6">
        <name>Mn(2+)</name>
        <dbReference type="ChEBI" id="CHEBI:29035"/>
    </cofactor>
    <cofactor evidence="6">
        <name>Fe(2+)</name>
        <dbReference type="ChEBI" id="CHEBI:29033"/>
    </cofactor>
    <text evidence="6">Binds 2 divalent metal cations per subunit. Has a high-affinity and a low affinity metal-binding site. The true nature of the physiological cofactor is under debate. The enzyme is active with cobalt, zinc, manganese or divalent iron ions. Most likely, methionine aminopeptidases function as mononuclear Fe(2+)-metalloproteases under physiological conditions, and the catalytically relevant metal-binding site has been assigned to the histidine-containing high-affinity site.</text>
</comment>
<dbReference type="Gene3D" id="3.10.450.50">
    <property type="match status" value="1"/>
</dbReference>
<dbReference type="HAMAP" id="MF_01974">
    <property type="entry name" value="MetAP_1"/>
    <property type="match status" value="1"/>
</dbReference>
<keyword evidence="4 6" id="KW-0479">Metal-binding</keyword>
<comment type="subunit">
    <text evidence="6">Monomer.</text>
</comment>
<dbReference type="Proteomes" id="UP000247612">
    <property type="component" value="Unassembled WGS sequence"/>
</dbReference>
<dbReference type="Pfam" id="PF00557">
    <property type="entry name" value="Peptidase_M24"/>
    <property type="match status" value="1"/>
</dbReference>
<evidence type="ECO:0000256" key="6">
    <source>
        <dbReference type="HAMAP-Rule" id="MF_01974"/>
    </source>
</evidence>
<sequence>MRYTRNGECWCGSGKKYKHCHFEFDQKIVDLRLNGCLCPSHELIKNEKEIRAIKESAKINTGVLDAVAEKIGPGMSTAEIDKIVYDYTTAHHAIPAPLNYEGFPKSVCTSINDEVCHGIPDEKRILKEGDIVNVDVSTIYKGYFSDASRMFMIGKVSAEAEKLVRVTQEAVEAGLAAIKPWGYLGDMSAAVQQVAEKNGYSVVRMLGGHGVGKAFHEDPFVPHVGTPGTGMILAPGMIFTIEPMINEGTHEVYVDKENGWTIYTQDHKLSAQWENMVLITEKGYEILTK</sequence>
<dbReference type="EC" id="3.4.11.18" evidence="6 7"/>
<dbReference type="GO" id="GO:0046872">
    <property type="term" value="F:metal ion binding"/>
    <property type="evidence" value="ECO:0007669"/>
    <property type="project" value="UniProtKB-UniRule"/>
</dbReference>
<dbReference type="GeneID" id="94440178"/>
<feature type="binding site" evidence="6">
    <location>
        <position position="135"/>
    </location>
    <ligand>
        <name>a divalent metal cation</name>
        <dbReference type="ChEBI" id="CHEBI:60240"/>
        <label>1</label>
    </ligand>
</feature>
<name>A0A2V2FKE0_9FIRM</name>
<evidence type="ECO:0000313" key="9">
    <source>
        <dbReference type="EMBL" id="MDY5169482.1"/>
    </source>
</evidence>
<feature type="binding site" evidence="6">
    <location>
        <position position="274"/>
    </location>
    <ligand>
        <name>a divalent metal cation</name>
        <dbReference type="ChEBI" id="CHEBI:60240"/>
        <label>2</label>
        <note>catalytic</note>
    </ligand>
</feature>
<reference evidence="10 11" key="1">
    <citation type="submission" date="2018-05" db="EMBL/GenBank/DDBJ databases">
        <title>Genomic Encyclopedia of Type Strains, Phase IV (KMG-IV): sequencing the most valuable type-strain genomes for metagenomic binning, comparative biology and taxonomic classification.</title>
        <authorList>
            <person name="Goeker M."/>
        </authorList>
    </citation>
    <scope>NUCLEOTIDE SEQUENCE [LARGE SCALE GENOMIC DNA]</scope>
    <source>
        <strain evidence="10 11">JC118</strain>
    </source>
</reference>
<organism evidence="9 12">
    <name type="scientific">Dielma fastidiosa</name>
    <dbReference type="NCBI Taxonomy" id="1034346"/>
    <lineage>
        <taxon>Bacteria</taxon>
        <taxon>Bacillati</taxon>
        <taxon>Bacillota</taxon>
        <taxon>Erysipelotrichia</taxon>
        <taxon>Erysipelotrichales</taxon>
        <taxon>Erysipelotrichaceae</taxon>
        <taxon>Dielma</taxon>
    </lineage>
</organism>
<dbReference type="NCBIfam" id="TIGR00500">
    <property type="entry name" value="met_pdase_I"/>
    <property type="match status" value="1"/>
</dbReference>
<dbReference type="GO" id="GO:0004239">
    <property type="term" value="F:initiator methionyl aminopeptidase activity"/>
    <property type="evidence" value="ECO:0007669"/>
    <property type="project" value="UniProtKB-UniRule"/>
</dbReference>
<keyword evidence="11" id="KW-1185">Reference proteome</keyword>
<evidence type="ECO:0000313" key="11">
    <source>
        <dbReference type="Proteomes" id="UP000247612"/>
    </source>
</evidence>
<dbReference type="Pfam" id="PF02810">
    <property type="entry name" value="SEC-C"/>
    <property type="match status" value="1"/>
</dbReference>
<dbReference type="CDD" id="cd01086">
    <property type="entry name" value="MetAP1"/>
    <property type="match status" value="1"/>
</dbReference>
<dbReference type="STRING" id="1034346.GCA_000313565_00683"/>
<comment type="similarity">
    <text evidence="6">Belongs to the peptidase M24A family. Methionine aminopeptidase type 1 subfamily.</text>
</comment>
<proteinExistence type="inferred from homology"/>
<feature type="binding site" evidence="6">
    <location>
        <position position="146"/>
    </location>
    <ligand>
        <name>a divalent metal cation</name>
        <dbReference type="ChEBI" id="CHEBI:60240"/>
        <label>1</label>
    </ligand>
</feature>
<evidence type="ECO:0000313" key="10">
    <source>
        <dbReference type="EMBL" id="PXX79618.1"/>
    </source>
</evidence>
<dbReference type="PANTHER" id="PTHR43330">
    <property type="entry name" value="METHIONINE AMINOPEPTIDASE"/>
    <property type="match status" value="1"/>
</dbReference>
<evidence type="ECO:0000256" key="1">
    <source>
        <dbReference type="ARBA" id="ARBA00002521"/>
    </source>
</evidence>
<evidence type="ECO:0000256" key="7">
    <source>
        <dbReference type="RuleBase" id="RU003653"/>
    </source>
</evidence>
<accession>A0A2V2FKE0</accession>
<dbReference type="NCBIfam" id="NF008970">
    <property type="entry name" value="PRK12318.1"/>
    <property type="match status" value="1"/>
</dbReference>
<dbReference type="AlphaFoldDB" id="A0A2V2FKE0"/>
<dbReference type="Proteomes" id="UP001276902">
    <property type="component" value="Unassembled WGS sequence"/>
</dbReference>
<dbReference type="GO" id="GO:0070006">
    <property type="term" value="F:metalloaminopeptidase activity"/>
    <property type="evidence" value="ECO:0007669"/>
    <property type="project" value="UniProtKB-UniRule"/>
</dbReference>
<reference evidence="9" key="2">
    <citation type="submission" date="2022-03" db="EMBL/GenBank/DDBJ databases">
        <title>First case of bacteraemia caused by Dielma fastidiosa in a patient hospitalised with diverticulitis.</title>
        <authorList>
            <person name="Forman-Ankjaer B."/>
            <person name="Hvid-Jensen F."/>
            <person name="Kobel C.M."/>
            <person name="Greve T."/>
        </authorList>
    </citation>
    <scope>NUCLEOTIDE SEQUENCE</scope>
    <source>
        <strain evidence="9">AUH_DF_2021</strain>
    </source>
</reference>
<dbReference type="RefSeq" id="WP_022936990.1">
    <property type="nucleotide sequence ID" value="NZ_BAABZA010000001.1"/>
</dbReference>
<comment type="caution">
    <text evidence="9">The sequence shown here is derived from an EMBL/GenBank/DDBJ whole genome shotgun (WGS) entry which is preliminary data.</text>
</comment>
<evidence type="ECO:0000256" key="4">
    <source>
        <dbReference type="ARBA" id="ARBA00022723"/>
    </source>
</evidence>
<protein>
    <recommendedName>
        <fullName evidence="6 7">Methionine aminopeptidase</fullName>
        <shortName evidence="6">MAP</shortName>
        <shortName evidence="6">MetAP</shortName>
        <ecNumber evidence="6 7">3.4.11.18</ecNumber>
    </recommendedName>
    <alternativeName>
        <fullName evidence="6">Peptidase M</fullName>
    </alternativeName>
</protein>
<evidence type="ECO:0000256" key="3">
    <source>
        <dbReference type="ARBA" id="ARBA00022670"/>
    </source>
</evidence>
<feature type="binding site" evidence="6">
    <location>
        <position position="216"/>
    </location>
    <ligand>
        <name>substrate</name>
    </ligand>
</feature>
<dbReference type="GO" id="GO:0006508">
    <property type="term" value="P:proteolysis"/>
    <property type="evidence" value="ECO:0007669"/>
    <property type="project" value="UniProtKB-KW"/>
</dbReference>
<evidence type="ECO:0000256" key="2">
    <source>
        <dbReference type="ARBA" id="ARBA00022438"/>
    </source>
</evidence>
<dbReference type="Gene3D" id="3.90.230.10">
    <property type="entry name" value="Creatinase/methionine aminopeptidase superfamily"/>
    <property type="match status" value="1"/>
</dbReference>
<dbReference type="InterPro" id="IPR036005">
    <property type="entry name" value="Creatinase/aminopeptidase-like"/>
</dbReference>
<keyword evidence="2 6" id="KW-0031">Aminopeptidase</keyword>
<feature type="domain" description="Peptidase M24" evidence="8">
    <location>
        <begin position="52"/>
        <end position="281"/>
    </location>
</feature>
<keyword evidence="3 6" id="KW-0645">Protease</keyword>
<dbReference type="InterPro" id="IPR004027">
    <property type="entry name" value="SEC_C_motif"/>
</dbReference>